<keyword evidence="5" id="KW-1133">Transmembrane helix</keyword>
<accession>A0A914CVU2</accession>
<keyword evidence="4" id="KW-0547">Nucleotide-binding</keyword>
<protein>
    <submittedName>
        <fullName evidence="11">Guanylate cyclase domain-containing protein</fullName>
    </submittedName>
</protein>
<evidence type="ECO:0000256" key="8">
    <source>
        <dbReference type="ARBA" id="ARBA00023239"/>
    </source>
</evidence>
<dbReference type="GO" id="GO:0004016">
    <property type="term" value="F:adenylate cyclase activity"/>
    <property type="evidence" value="ECO:0007669"/>
    <property type="project" value="TreeGrafter"/>
</dbReference>
<evidence type="ECO:0000256" key="5">
    <source>
        <dbReference type="ARBA" id="ARBA00022989"/>
    </source>
</evidence>
<evidence type="ECO:0000313" key="11">
    <source>
        <dbReference type="WBParaSite" id="ACRNAN_scaffold14947.g22984.t1"/>
    </source>
</evidence>
<keyword evidence="3" id="KW-0812">Transmembrane</keyword>
<comment type="subcellular location">
    <subcellularLocation>
        <location evidence="2">Membrane</location>
    </subcellularLocation>
</comment>
<keyword evidence="7" id="KW-0325">Glycoprotein</keyword>
<dbReference type="GO" id="GO:0035556">
    <property type="term" value="P:intracellular signal transduction"/>
    <property type="evidence" value="ECO:0007669"/>
    <property type="project" value="InterPro"/>
</dbReference>
<evidence type="ECO:0000256" key="4">
    <source>
        <dbReference type="ARBA" id="ARBA00022741"/>
    </source>
</evidence>
<comment type="catalytic activity">
    <reaction evidence="1">
        <text>GTP = 3',5'-cyclic GMP + diphosphate</text>
        <dbReference type="Rhea" id="RHEA:13665"/>
        <dbReference type="ChEBI" id="CHEBI:33019"/>
        <dbReference type="ChEBI" id="CHEBI:37565"/>
        <dbReference type="ChEBI" id="CHEBI:57746"/>
        <dbReference type="EC" id="4.6.1.2"/>
    </reaction>
</comment>
<evidence type="ECO:0000256" key="6">
    <source>
        <dbReference type="ARBA" id="ARBA00023136"/>
    </source>
</evidence>
<evidence type="ECO:0000259" key="9">
    <source>
        <dbReference type="PROSITE" id="PS50125"/>
    </source>
</evidence>
<reference evidence="11" key="1">
    <citation type="submission" date="2022-11" db="UniProtKB">
        <authorList>
            <consortium name="WormBaseParasite"/>
        </authorList>
    </citation>
    <scope>IDENTIFICATION</scope>
</reference>
<organism evidence="10 11">
    <name type="scientific">Acrobeloides nanus</name>
    <dbReference type="NCBI Taxonomy" id="290746"/>
    <lineage>
        <taxon>Eukaryota</taxon>
        <taxon>Metazoa</taxon>
        <taxon>Ecdysozoa</taxon>
        <taxon>Nematoda</taxon>
        <taxon>Chromadorea</taxon>
        <taxon>Rhabditida</taxon>
        <taxon>Tylenchina</taxon>
        <taxon>Cephalobomorpha</taxon>
        <taxon>Cephaloboidea</taxon>
        <taxon>Cephalobidae</taxon>
        <taxon>Acrobeloides</taxon>
    </lineage>
</organism>
<dbReference type="PANTHER" id="PTHR11920:SF501">
    <property type="entry name" value="GUANYLATE CYCLASE 32E"/>
    <property type="match status" value="1"/>
</dbReference>
<evidence type="ECO:0000256" key="2">
    <source>
        <dbReference type="ARBA" id="ARBA00004370"/>
    </source>
</evidence>
<dbReference type="GO" id="GO:0007168">
    <property type="term" value="P:receptor guanylyl cyclase signaling pathway"/>
    <property type="evidence" value="ECO:0007669"/>
    <property type="project" value="TreeGrafter"/>
</dbReference>
<dbReference type="InterPro" id="IPR029787">
    <property type="entry name" value="Nucleotide_cyclase"/>
</dbReference>
<sequence>MPRYCLFGDTVNTASRMESNGKPNRIHLSSETNRYLTQIIGGYITESRGEVIIKGKGVMETFWLLGQAESLKSPSPPSQQATQQSMYEVFKRENALV</sequence>
<evidence type="ECO:0000256" key="1">
    <source>
        <dbReference type="ARBA" id="ARBA00001436"/>
    </source>
</evidence>
<dbReference type="PANTHER" id="PTHR11920">
    <property type="entry name" value="GUANYLYL CYCLASE"/>
    <property type="match status" value="1"/>
</dbReference>
<keyword evidence="6" id="KW-0472">Membrane</keyword>
<dbReference type="Pfam" id="PF00211">
    <property type="entry name" value="Guanylate_cyc"/>
    <property type="match status" value="1"/>
</dbReference>
<evidence type="ECO:0000256" key="7">
    <source>
        <dbReference type="ARBA" id="ARBA00023180"/>
    </source>
</evidence>
<keyword evidence="8" id="KW-0456">Lyase</keyword>
<name>A0A914CVU2_9BILA</name>
<dbReference type="GO" id="GO:0004383">
    <property type="term" value="F:guanylate cyclase activity"/>
    <property type="evidence" value="ECO:0007669"/>
    <property type="project" value="UniProtKB-EC"/>
</dbReference>
<dbReference type="Proteomes" id="UP000887540">
    <property type="component" value="Unplaced"/>
</dbReference>
<proteinExistence type="predicted"/>
<dbReference type="GO" id="GO:0000166">
    <property type="term" value="F:nucleotide binding"/>
    <property type="evidence" value="ECO:0007669"/>
    <property type="project" value="UniProtKB-KW"/>
</dbReference>
<keyword evidence="10" id="KW-1185">Reference proteome</keyword>
<dbReference type="AlphaFoldDB" id="A0A914CVU2"/>
<evidence type="ECO:0000256" key="3">
    <source>
        <dbReference type="ARBA" id="ARBA00022692"/>
    </source>
</evidence>
<dbReference type="CDD" id="cd07302">
    <property type="entry name" value="CHD"/>
    <property type="match status" value="1"/>
</dbReference>
<evidence type="ECO:0000313" key="10">
    <source>
        <dbReference type="Proteomes" id="UP000887540"/>
    </source>
</evidence>
<dbReference type="GO" id="GO:0005886">
    <property type="term" value="C:plasma membrane"/>
    <property type="evidence" value="ECO:0007669"/>
    <property type="project" value="TreeGrafter"/>
</dbReference>
<dbReference type="WBParaSite" id="ACRNAN_scaffold14947.g22984.t1">
    <property type="protein sequence ID" value="ACRNAN_scaffold14947.g22984.t1"/>
    <property type="gene ID" value="ACRNAN_scaffold14947.g22984"/>
</dbReference>
<dbReference type="GO" id="GO:0001653">
    <property type="term" value="F:peptide receptor activity"/>
    <property type="evidence" value="ECO:0007669"/>
    <property type="project" value="TreeGrafter"/>
</dbReference>
<feature type="domain" description="Guanylate cyclase" evidence="9">
    <location>
        <begin position="1"/>
        <end position="18"/>
    </location>
</feature>
<dbReference type="PROSITE" id="PS50125">
    <property type="entry name" value="GUANYLATE_CYCLASE_2"/>
    <property type="match status" value="1"/>
</dbReference>
<dbReference type="Gene3D" id="3.30.70.1230">
    <property type="entry name" value="Nucleotide cyclase"/>
    <property type="match status" value="1"/>
</dbReference>
<dbReference type="SUPFAM" id="SSF55073">
    <property type="entry name" value="Nucleotide cyclase"/>
    <property type="match status" value="1"/>
</dbReference>
<dbReference type="InterPro" id="IPR001054">
    <property type="entry name" value="A/G_cyclase"/>
</dbReference>
<dbReference type="InterPro" id="IPR050401">
    <property type="entry name" value="Cyclic_nucleotide_synthase"/>
</dbReference>